<reference evidence="2 3" key="1">
    <citation type="submission" date="2019-12" db="EMBL/GenBank/DDBJ databases">
        <authorList>
            <person name="Lee S.D."/>
        </authorList>
    </citation>
    <scope>NUCLEOTIDE SEQUENCE [LARGE SCALE GENOMIC DNA]</scope>
    <source>
        <strain evidence="2 3">GH3-10</strain>
    </source>
</reference>
<gene>
    <name evidence="2" type="ORF">GRF63_12170</name>
</gene>
<sequence>MTRSFDYPEYIEVFNSGDDAALVDRFYHDDLVFTGGTRRHHGKDGLREFLAWAHDGVREVMRVQHYARKGDVLFADVDMDFHATKERPDFPFGHLYPGDSVTVKFHVTYTLRDEKIAALNSMTWPPGYGVTQIPRLGAHPSQKAAYLAYTAAFSGADHNRFSAFYTDDVTLKLNTMPLIEGKQGIIDFYQPMFERVREHLTIHKLLADDEAIFVDSTSRFTAQVDAPDFVVAPLAKEEAVEVRVFVYYTLRDGLISSIRVARAGEVEMVAQPPAAD</sequence>
<dbReference type="RefSeq" id="WP_160486236.1">
    <property type="nucleotide sequence ID" value="NZ_WUBR01000002.1"/>
</dbReference>
<evidence type="ECO:0000313" key="2">
    <source>
        <dbReference type="EMBL" id="MWV28662.1"/>
    </source>
</evidence>
<keyword evidence="3" id="KW-1185">Reference proteome</keyword>
<protein>
    <recommendedName>
        <fullName evidence="1">SnoaL-like domain-containing protein</fullName>
    </recommendedName>
</protein>
<proteinExistence type="predicted"/>
<dbReference type="EMBL" id="WUBR01000002">
    <property type="protein sequence ID" value="MWV28662.1"/>
    <property type="molecule type" value="Genomic_DNA"/>
</dbReference>
<dbReference type="Gene3D" id="3.10.450.50">
    <property type="match status" value="2"/>
</dbReference>
<dbReference type="SUPFAM" id="SSF54427">
    <property type="entry name" value="NTF2-like"/>
    <property type="match status" value="2"/>
</dbReference>
<dbReference type="Proteomes" id="UP000461409">
    <property type="component" value="Unassembled WGS sequence"/>
</dbReference>
<dbReference type="InterPro" id="IPR032710">
    <property type="entry name" value="NTF2-like_dom_sf"/>
</dbReference>
<comment type="caution">
    <text evidence="2">The sequence shown here is derived from an EMBL/GenBank/DDBJ whole genome shotgun (WGS) entry which is preliminary data.</text>
</comment>
<dbReference type="Pfam" id="PF12680">
    <property type="entry name" value="SnoaL_2"/>
    <property type="match status" value="2"/>
</dbReference>
<name>A0A844XG80_9SPHN</name>
<reference evidence="2 3" key="2">
    <citation type="submission" date="2020-02" db="EMBL/GenBank/DDBJ databases">
        <title>Erythrobacter dongmakensis sp. nov., isolated from a tidal mudflat.</title>
        <authorList>
            <person name="Kim I.S."/>
        </authorList>
    </citation>
    <scope>NUCLEOTIDE SEQUENCE [LARGE SCALE GENOMIC DNA]</scope>
    <source>
        <strain evidence="2 3">GH3-10</strain>
    </source>
</reference>
<dbReference type="InterPro" id="IPR037401">
    <property type="entry name" value="SnoaL-like"/>
</dbReference>
<evidence type="ECO:0000313" key="3">
    <source>
        <dbReference type="Proteomes" id="UP000461409"/>
    </source>
</evidence>
<organism evidence="2 3">
    <name type="scientific">Aurantiacibacter rhizosphaerae</name>
    <dbReference type="NCBI Taxonomy" id="2691582"/>
    <lineage>
        <taxon>Bacteria</taxon>
        <taxon>Pseudomonadati</taxon>
        <taxon>Pseudomonadota</taxon>
        <taxon>Alphaproteobacteria</taxon>
        <taxon>Sphingomonadales</taxon>
        <taxon>Erythrobacteraceae</taxon>
        <taxon>Aurantiacibacter</taxon>
    </lineage>
</organism>
<dbReference type="AlphaFoldDB" id="A0A844XG80"/>
<accession>A0A844XG80</accession>
<feature type="domain" description="SnoaL-like" evidence="1">
    <location>
        <begin position="148"/>
        <end position="257"/>
    </location>
</feature>
<evidence type="ECO:0000259" key="1">
    <source>
        <dbReference type="Pfam" id="PF12680"/>
    </source>
</evidence>
<feature type="domain" description="SnoaL-like" evidence="1">
    <location>
        <begin position="9"/>
        <end position="118"/>
    </location>
</feature>